<dbReference type="Proteomes" id="UP000293342">
    <property type="component" value="Unassembled WGS sequence"/>
</dbReference>
<dbReference type="Gene3D" id="3.40.630.30">
    <property type="match status" value="1"/>
</dbReference>
<gene>
    <name evidence="3" type="ORF">E0H75_07365</name>
</gene>
<keyword evidence="1 3" id="KW-0808">Transferase</keyword>
<dbReference type="InterPro" id="IPR050769">
    <property type="entry name" value="NAT_camello-type"/>
</dbReference>
<reference evidence="3 4" key="1">
    <citation type="submission" date="2019-02" db="EMBL/GenBank/DDBJ databases">
        <title>Kribbella capetownensis sp. nov. and Kribbella speibonae sp. nov., isolated from soil.</title>
        <authorList>
            <person name="Curtis S.M."/>
            <person name="Norton I."/>
            <person name="Everest G.J."/>
            <person name="Meyers P.R."/>
        </authorList>
    </citation>
    <scope>NUCLEOTIDE SEQUENCE [LARGE SCALE GENOMIC DNA]</scope>
    <source>
        <strain evidence="3 4">YM53</strain>
    </source>
</reference>
<evidence type="ECO:0000256" key="1">
    <source>
        <dbReference type="ARBA" id="ARBA00022679"/>
    </source>
</evidence>
<dbReference type="CDD" id="cd04301">
    <property type="entry name" value="NAT_SF"/>
    <property type="match status" value="1"/>
</dbReference>
<protein>
    <submittedName>
        <fullName evidence="3">GNAT family N-acetyltransferase</fullName>
    </submittedName>
</protein>
<dbReference type="AlphaFoldDB" id="A0A4R0K331"/>
<dbReference type="EMBL" id="SJKD01000001">
    <property type="protein sequence ID" value="TCC53497.1"/>
    <property type="molecule type" value="Genomic_DNA"/>
</dbReference>
<dbReference type="InterPro" id="IPR016181">
    <property type="entry name" value="Acyl_CoA_acyltransferase"/>
</dbReference>
<dbReference type="OrthoDB" id="4774939at2"/>
<dbReference type="Pfam" id="PF00583">
    <property type="entry name" value="Acetyltransf_1"/>
    <property type="match status" value="1"/>
</dbReference>
<name>A0A4R0K331_9ACTN</name>
<evidence type="ECO:0000313" key="3">
    <source>
        <dbReference type="EMBL" id="TCC53497.1"/>
    </source>
</evidence>
<proteinExistence type="predicted"/>
<comment type="caution">
    <text evidence="3">The sequence shown here is derived from an EMBL/GenBank/DDBJ whole genome shotgun (WGS) entry which is preliminary data.</text>
</comment>
<feature type="domain" description="N-acetyltransferase" evidence="2">
    <location>
        <begin position="43"/>
        <end position="204"/>
    </location>
</feature>
<dbReference type="GO" id="GO:0008080">
    <property type="term" value="F:N-acetyltransferase activity"/>
    <property type="evidence" value="ECO:0007669"/>
    <property type="project" value="InterPro"/>
</dbReference>
<accession>A0A4R0K331</accession>
<evidence type="ECO:0000259" key="2">
    <source>
        <dbReference type="PROSITE" id="PS51186"/>
    </source>
</evidence>
<dbReference type="SUPFAM" id="SSF55729">
    <property type="entry name" value="Acyl-CoA N-acyltransferases (Nat)"/>
    <property type="match status" value="1"/>
</dbReference>
<dbReference type="PANTHER" id="PTHR13947:SF37">
    <property type="entry name" value="LD18367P"/>
    <property type="match status" value="1"/>
</dbReference>
<dbReference type="PROSITE" id="PS51186">
    <property type="entry name" value="GNAT"/>
    <property type="match status" value="1"/>
</dbReference>
<organism evidence="3 4">
    <name type="scientific">Kribbella capetownensis</name>
    <dbReference type="NCBI Taxonomy" id="1572659"/>
    <lineage>
        <taxon>Bacteria</taxon>
        <taxon>Bacillati</taxon>
        <taxon>Actinomycetota</taxon>
        <taxon>Actinomycetes</taxon>
        <taxon>Propionibacteriales</taxon>
        <taxon>Kribbellaceae</taxon>
        <taxon>Kribbella</taxon>
    </lineage>
</organism>
<evidence type="ECO:0000313" key="4">
    <source>
        <dbReference type="Proteomes" id="UP000293342"/>
    </source>
</evidence>
<dbReference type="PANTHER" id="PTHR13947">
    <property type="entry name" value="GNAT FAMILY N-ACETYLTRANSFERASE"/>
    <property type="match status" value="1"/>
</dbReference>
<keyword evidence="4" id="KW-1185">Reference proteome</keyword>
<dbReference type="InterPro" id="IPR000182">
    <property type="entry name" value="GNAT_dom"/>
</dbReference>
<sequence length="204" mass="22963">MPHWHALTSCITQQPGTISREERRRIRREDLPWRLQCFCMDEVTIRSARLPEDLDQICDLYAETVDWHAENWPADFRKVDTRGSVREGLSHADGKSGLHVLVAEADRGRLAGLVAGSIRPRSTQAIAPYDGPLMQVRDFVVVSASYRRRGIGAMLIGRLEQLAHQDGAVAITLHVHSQNETAGSFCQQQGFRPVQVETRKDITP</sequence>